<reference evidence="6" key="1">
    <citation type="submission" date="2018-12" db="EMBL/GenBank/DDBJ databases">
        <title>Novel natural products biosynthetic potential of the class Ktedonobacteria.</title>
        <authorList>
            <person name="Zheng Y."/>
            <person name="Saitou A."/>
            <person name="Wang C.M."/>
            <person name="Toyoda A."/>
            <person name="Minakuchi Y."/>
            <person name="Sekiguchi Y."/>
            <person name="Ueda K."/>
            <person name="Takano H."/>
            <person name="Sakai Y."/>
            <person name="Yokota A."/>
            <person name="Yabe S."/>
        </authorList>
    </citation>
    <scope>NUCLEOTIDE SEQUENCE</scope>
    <source>
        <strain evidence="6">A3-2</strain>
    </source>
</reference>
<keyword evidence="2 5" id="KW-0812">Transmembrane</keyword>
<feature type="transmembrane region" description="Helical" evidence="5">
    <location>
        <begin position="31"/>
        <end position="54"/>
    </location>
</feature>
<organism evidence="6">
    <name type="scientific">Thermogemmatispora argillosa</name>
    <dbReference type="NCBI Taxonomy" id="2045280"/>
    <lineage>
        <taxon>Bacteria</taxon>
        <taxon>Bacillati</taxon>
        <taxon>Chloroflexota</taxon>
        <taxon>Ktedonobacteria</taxon>
        <taxon>Thermogemmatisporales</taxon>
        <taxon>Thermogemmatisporaceae</taxon>
        <taxon>Thermogemmatispora</taxon>
    </lineage>
</organism>
<dbReference type="Pfam" id="PF02674">
    <property type="entry name" value="Colicin_V"/>
    <property type="match status" value="1"/>
</dbReference>
<feature type="transmembrane region" description="Helical" evidence="5">
    <location>
        <begin position="103"/>
        <end position="128"/>
    </location>
</feature>
<evidence type="ECO:0000256" key="5">
    <source>
        <dbReference type="SAM" id="Phobius"/>
    </source>
</evidence>
<gene>
    <name evidence="6" type="ORF">KTA_26410</name>
</gene>
<dbReference type="InterPro" id="IPR003825">
    <property type="entry name" value="Colicin-V_CvpA"/>
</dbReference>
<accession>A0A455T529</accession>
<evidence type="ECO:0000256" key="4">
    <source>
        <dbReference type="ARBA" id="ARBA00023136"/>
    </source>
</evidence>
<feature type="transmembrane region" description="Helical" evidence="5">
    <location>
        <begin position="66"/>
        <end position="91"/>
    </location>
</feature>
<evidence type="ECO:0008006" key="7">
    <source>
        <dbReference type="Google" id="ProtNLM"/>
    </source>
</evidence>
<feature type="transmembrane region" description="Helical" evidence="5">
    <location>
        <begin position="6"/>
        <end position="24"/>
    </location>
</feature>
<comment type="subcellular location">
    <subcellularLocation>
        <location evidence="1">Membrane</location>
        <topology evidence="1">Multi-pass membrane protein</topology>
    </subcellularLocation>
</comment>
<proteinExistence type="predicted"/>
<dbReference type="EMBL" id="AP019377">
    <property type="protein sequence ID" value="BBH94442.1"/>
    <property type="molecule type" value="Genomic_DNA"/>
</dbReference>
<protein>
    <recommendedName>
        <fullName evidence="7">Colicin V production protein</fullName>
    </recommendedName>
</protein>
<sequence>MPLTFNFIDLAFLATAIVLAINGFRNGLLASLINLIALPLGLGAALLFGPWLTALLASKGIEVAPLLAYGLIFLASVLIVHTVTAVVRAFVHRLPVVGLIDALLGLGVGLVEAWLLWLILLVALHGVLSAIQHLPHSDPGQFSIWQRAYNEAMTQSLFAHVNQWLLGQAPLSQLP</sequence>
<keyword evidence="4 5" id="KW-0472">Membrane</keyword>
<evidence type="ECO:0000313" key="6">
    <source>
        <dbReference type="EMBL" id="BBH94442.1"/>
    </source>
</evidence>
<evidence type="ECO:0000256" key="3">
    <source>
        <dbReference type="ARBA" id="ARBA00022989"/>
    </source>
</evidence>
<dbReference type="GO" id="GO:0009403">
    <property type="term" value="P:toxin biosynthetic process"/>
    <property type="evidence" value="ECO:0007669"/>
    <property type="project" value="InterPro"/>
</dbReference>
<evidence type="ECO:0000256" key="1">
    <source>
        <dbReference type="ARBA" id="ARBA00004141"/>
    </source>
</evidence>
<dbReference type="AlphaFoldDB" id="A0A455T529"/>
<dbReference type="GO" id="GO:0016020">
    <property type="term" value="C:membrane"/>
    <property type="evidence" value="ECO:0007669"/>
    <property type="project" value="UniProtKB-SubCell"/>
</dbReference>
<keyword evidence="3 5" id="KW-1133">Transmembrane helix</keyword>
<name>A0A455T529_9CHLR</name>
<evidence type="ECO:0000256" key="2">
    <source>
        <dbReference type="ARBA" id="ARBA00022692"/>
    </source>
</evidence>